<reference evidence="3 4" key="1">
    <citation type="submission" date="2017-02" db="EMBL/GenBank/DDBJ databases">
        <authorList>
            <person name="Peterson S.W."/>
        </authorList>
    </citation>
    <scope>NUCLEOTIDE SEQUENCE [LARGE SCALE GENOMIC DNA]</scope>
    <source>
        <strain evidence="3 4">ATCC BAA-908</strain>
    </source>
</reference>
<dbReference type="PANTHER" id="PTHR30189">
    <property type="entry name" value="LPS-ASSEMBLY PROTEIN"/>
    <property type="match status" value="1"/>
</dbReference>
<dbReference type="GeneID" id="78317412"/>
<protein>
    <recommendedName>
        <fullName evidence="5">LPS-assembly protein LptD</fullName>
    </recommendedName>
</protein>
<dbReference type="AlphaFoldDB" id="A0A1T4MZG8"/>
<organism evidence="3 4">
    <name type="scientific">Treponema porcinum</name>
    <dbReference type="NCBI Taxonomy" id="261392"/>
    <lineage>
        <taxon>Bacteria</taxon>
        <taxon>Pseudomonadati</taxon>
        <taxon>Spirochaetota</taxon>
        <taxon>Spirochaetia</taxon>
        <taxon>Spirochaetales</taxon>
        <taxon>Treponemataceae</taxon>
        <taxon>Treponema</taxon>
    </lineage>
</organism>
<evidence type="ECO:0008006" key="5">
    <source>
        <dbReference type="Google" id="ProtNLM"/>
    </source>
</evidence>
<dbReference type="OrthoDB" id="353610at2"/>
<dbReference type="STRING" id="261392.SAMN02745149_02142"/>
<dbReference type="InterPro" id="IPR050218">
    <property type="entry name" value="LptD"/>
</dbReference>
<dbReference type="GO" id="GO:0009279">
    <property type="term" value="C:cell outer membrane"/>
    <property type="evidence" value="ECO:0007669"/>
    <property type="project" value="TreeGrafter"/>
</dbReference>
<evidence type="ECO:0000313" key="3">
    <source>
        <dbReference type="EMBL" id="SJZ72291.1"/>
    </source>
</evidence>
<keyword evidence="4" id="KW-1185">Reference proteome</keyword>
<accession>A0A1T4MZG8</accession>
<evidence type="ECO:0000256" key="2">
    <source>
        <dbReference type="SAM" id="SignalP"/>
    </source>
</evidence>
<feature type="chain" id="PRO_5012504515" description="LPS-assembly protein LptD" evidence="2">
    <location>
        <begin position="29"/>
        <end position="1107"/>
    </location>
</feature>
<proteinExistence type="predicted"/>
<feature type="region of interest" description="Disordered" evidence="1">
    <location>
        <begin position="555"/>
        <end position="585"/>
    </location>
</feature>
<feature type="signal peptide" evidence="2">
    <location>
        <begin position="1"/>
        <end position="28"/>
    </location>
</feature>
<name>A0A1T4MZG8_TREPO</name>
<gene>
    <name evidence="3" type="ORF">SAMN02745149_02142</name>
</gene>
<evidence type="ECO:0000256" key="1">
    <source>
        <dbReference type="SAM" id="MobiDB-lite"/>
    </source>
</evidence>
<dbReference type="RefSeq" id="WP_078934023.1">
    <property type="nucleotide sequence ID" value="NZ_FUWG01000018.1"/>
</dbReference>
<dbReference type="GO" id="GO:1990351">
    <property type="term" value="C:transporter complex"/>
    <property type="evidence" value="ECO:0007669"/>
    <property type="project" value="TreeGrafter"/>
</dbReference>
<dbReference type="Proteomes" id="UP000190423">
    <property type="component" value="Unassembled WGS sequence"/>
</dbReference>
<sequence length="1107" mass="124355">MKEKRNVPALIFSFCALAFALFSQPAYVQESERTVINIENAQNTRYEKDKQTGNDIIILSGNVKVSVSKGSNKNVITADVIRYDRVTEMIYADGSVSLEQNTANSGSQNVTANALMFNTSTLEGVFDDGRVVQTKSDAINLPSGSTLIVASDIFGRSESNTIAFKDGVLTFCDDEDPHWNIKASRIWLLPGGEFAFLNALLFVGPVPVFYFPAFYYPKDELIFNPVFGYRKREGYFIQTTAYIYGRKPLDTTSSSSSSSSTESDGSEKLKALFNFVKPSSLKEQRIEGLMLHNLDADYKGNTTNYVKIMGDYYSNMGVMVGLDGVIKPPKYVTNLELGLQLGFSNTIFREGTDYLPYGKSGEKYYDKSNLFGFSLPFRYSTNFKMSVSKPFSLSLSLPIYSDPFFKDDFSDRTETMDWISYLIDSANDTDEDDTINEVSSFSWTLTSSYSVPIPDFIKPVISSFSLSLNSSIAFSTMTTTDFSTSGIEDADLSSWKSYSPQRKFYYPSQITPATLSGTLSGTIVNYSSTKTKTAKSVQTPAYAVPLALPEEFLSDKEKADSETASESSDSAEDGENQSSSALAFDETSRQEEKNIFLNSEPLPKLSAVSDSSSSVPGIDFSMKYSVKPSISTQLAYSSSNLKKADDFEWDNLKSSMYTIKVPVTLDNSFSYAGSFFNVSNSYTFNPVFQKHPYISDNTDKGGYTASQITSLKKTDYSAEKRDLTNTNSISLKPFCYIPSIKDTGITWRSTIKLVRTEFLADEYDAEEDNPEWKYHWVDWDDENAVTTNAIDLTFAANQMDSKFSQSLTLSTTLKPQAEAYYGTLKFGFPYTSLAFEAGIKKSSTADDADWVKQPFKQSLTLSLFSNTLKFSESYNYNMEESYHDSMKLSLGWKSLSAAYTMSYTYGYDFSDGSKEGEKRGWTQRAEKEFLPYSLSLSYSPSTKTVYTWKNRISMGLGLSTSVVADLLKPTSSYFTFSPSVSFKIHEFLTVTFSSTSRNSVIYRYFGNDIGLAGEENIFVDLFNSFRFDDESLRQASGFKLKSLKFDVTHELHDWDFKMSFKMEPRLVTEDGKKSYDFSPYITISILWRPMSAMKTEIIDDYGEWKLQ</sequence>
<dbReference type="EMBL" id="FUWG01000018">
    <property type="protein sequence ID" value="SJZ72291.1"/>
    <property type="molecule type" value="Genomic_DNA"/>
</dbReference>
<keyword evidence="2" id="KW-0732">Signal</keyword>
<dbReference type="PANTHER" id="PTHR30189:SF1">
    <property type="entry name" value="LPS-ASSEMBLY PROTEIN LPTD"/>
    <property type="match status" value="1"/>
</dbReference>
<evidence type="ECO:0000313" key="4">
    <source>
        <dbReference type="Proteomes" id="UP000190423"/>
    </source>
</evidence>